<dbReference type="InterPro" id="IPR001041">
    <property type="entry name" value="2Fe-2S_ferredoxin-type"/>
</dbReference>
<dbReference type="Proteomes" id="UP001497493">
    <property type="component" value="Chromosome"/>
</dbReference>
<comment type="function">
    <text evidence="14">NDH-1 shuttles electrons from NADH, via FMN and iron-sulfur (Fe-S) centers, to quinones in the respiratory chain. Couples the redox reaction to proton translocation (for every two electrons transferred, four hydrogen ions are translocated across the cytoplasmic membrane), and thus conserves the redox energy in a proton gradient.</text>
</comment>
<dbReference type="Pfam" id="PF22117">
    <property type="entry name" value="Fer4_Nqo3"/>
    <property type="match status" value="1"/>
</dbReference>
<comment type="similarity">
    <text evidence="2 14">Belongs to the complex I 75 kDa subunit family.</text>
</comment>
<feature type="domain" description="4Fe-4S His(Cys)3-ligated-type" evidence="17">
    <location>
        <begin position="83"/>
        <end position="122"/>
    </location>
</feature>
<evidence type="ECO:0000256" key="5">
    <source>
        <dbReference type="ARBA" id="ARBA00022719"/>
    </source>
</evidence>
<dbReference type="RefSeq" id="WP_348759356.1">
    <property type="nucleotide sequence ID" value="NZ_OZ026884.1"/>
</dbReference>
<dbReference type="Pfam" id="PF04879">
    <property type="entry name" value="Molybdop_Fe4S4"/>
    <property type="match status" value="1"/>
</dbReference>
<dbReference type="PROSITE" id="PS00641">
    <property type="entry name" value="COMPLEX1_75K_1"/>
    <property type="match status" value="1"/>
</dbReference>
<comment type="subunit">
    <text evidence="12">Composed of 13 different subunits. Subunits NuoCD, E, F, and G constitute the peripheral sector of the complex.</text>
</comment>
<evidence type="ECO:0000256" key="1">
    <source>
        <dbReference type="ARBA" id="ARBA00001966"/>
    </source>
</evidence>
<keyword evidence="19" id="KW-1185">Reference proteome</keyword>
<evidence type="ECO:0000256" key="11">
    <source>
        <dbReference type="ARBA" id="ARBA00023075"/>
    </source>
</evidence>
<dbReference type="PANTHER" id="PTHR43105">
    <property type="entry name" value="RESPIRATORY NITRATE REDUCTASE"/>
    <property type="match status" value="1"/>
</dbReference>
<protein>
    <recommendedName>
        <fullName evidence="14">NADH-quinone oxidoreductase</fullName>
        <ecNumber evidence="14">7.1.1.-</ecNumber>
    </recommendedName>
</protein>
<dbReference type="EC" id="7.1.1.-" evidence="14"/>
<gene>
    <name evidence="18" type="primary">nuoG</name>
    <name evidence="18" type="ORF">MECH1_V1_1046</name>
</gene>
<dbReference type="CDD" id="cd02771">
    <property type="entry name" value="MopB_NDH-1_NuoG2-N7"/>
    <property type="match status" value="1"/>
</dbReference>
<dbReference type="SUPFAM" id="SSF50692">
    <property type="entry name" value="ADC-like"/>
    <property type="match status" value="1"/>
</dbReference>
<evidence type="ECO:0000256" key="4">
    <source>
        <dbReference type="ARBA" id="ARBA00022714"/>
    </source>
</evidence>
<evidence type="ECO:0000259" key="16">
    <source>
        <dbReference type="PROSITE" id="PS51669"/>
    </source>
</evidence>
<evidence type="ECO:0000256" key="9">
    <source>
        <dbReference type="ARBA" id="ARBA00023014"/>
    </source>
</evidence>
<dbReference type="PROSITE" id="PS51839">
    <property type="entry name" value="4FE4S_HC3"/>
    <property type="match status" value="1"/>
</dbReference>
<keyword evidence="18" id="KW-0560">Oxidoreductase</keyword>
<organism evidence="18 19">
    <name type="scientific">Candidatus Methylocalor cossyra</name>
    <dbReference type="NCBI Taxonomy" id="3108543"/>
    <lineage>
        <taxon>Bacteria</taxon>
        <taxon>Pseudomonadati</taxon>
        <taxon>Pseudomonadota</taxon>
        <taxon>Gammaproteobacteria</taxon>
        <taxon>Methylococcales</taxon>
        <taxon>Methylococcaceae</taxon>
        <taxon>Candidatus Methylocalor</taxon>
    </lineage>
</organism>
<dbReference type="Pfam" id="PF13510">
    <property type="entry name" value="Fer2_4"/>
    <property type="match status" value="1"/>
</dbReference>
<dbReference type="InterPro" id="IPR009010">
    <property type="entry name" value="Asp_de-COase-like_dom_sf"/>
</dbReference>
<dbReference type="PROSITE" id="PS51669">
    <property type="entry name" value="4FE4S_MOW_BIS_MGD"/>
    <property type="match status" value="1"/>
</dbReference>
<dbReference type="SUPFAM" id="SSF54862">
    <property type="entry name" value="4Fe-4S ferredoxins"/>
    <property type="match status" value="1"/>
</dbReference>
<dbReference type="EMBL" id="OZ026884">
    <property type="protein sequence ID" value="CAL1239822.1"/>
    <property type="molecule type" value="Genomic_DNA"/>
</dbReference>
<dbReference type="CDD" id="cd00207">
    <property type="entry name" value="fer2"/>
    <property type="match status" value="1"/>
</dbReference>
<dbReference type="Gene3D" id="3.40.50.740">
    <property type="match status" value="1"/>
</dbReference>
<dbReference type="InterPro" id="IPR000283">
    <property type="entry name" value="NADH_UbQ_OxRdtase_75kDa_su_CS"/>
</dbReference>
<dbReference type="PANTHER" id="PTHR43105:SF10">
    <property type="entry name" value="NADH-QUINONE OXIDOREDUCTASE SUBUNIT G"/>
    <property type="match status" value="1"/>
</dbReference>
<evidence type="ECO:0000256" key="2">
    <source>
        <dbReference type="ARBA" id="ARBA00005404"/>
    </source>
</evidence>
<name>A0ABM9NGT6_9GAMM</name>
<dbReference type="InterPro" id="IPR006963">
    <property type="entry name" value="Mopterin_OxRdtase_4Fe-4S_dom"/>
</dbReference>
<dbReference type="InterPro" id="IPR054351">
    <property type="entry name" value="NADH_UbQ_OxRdtase_ferredoxin"/>
</dbReference>
<evidence type="ECO:0000256" key="3">
    <source>
        <dbReference type="ARBA" id="ARBA00022485"/>
    </source>
</evidence>
<dbReference type="InterPro" id="IPR036010">
    <property type="entry name" value="2Fe-2S_ferredoxin-like_sf"/>
</dbReference>
<keyword evidence="9 14" id="KW-0411">Iron-sulfur</keyword>
<keyword evidence="3 14" id="KW-0004">4Fe-4S</keyword>
<dbReference type="InterPro" id="IPR010228">
    <property type="entry name" value="NADH_UbQ_OxRdtase_Gsu"/>
</dbReference>
<feature type="domain" description="4Fe-4S Mo/W bis-MGD-type" evidence="16">
    <location>
        <begin position="221"/>
        <end position="277"/>
    </location>
</feature>
<dbReference type="SUPFAM" id="SSF54292">
    <property type="entry name" value="2Fe-2S ferredoxin-like"/>
    <property type="match status" value="1"/>
</dbReference>
<dbReference type="PROSITE" id="PS00643">
    <property type="entry name" value="COMPLEX1_75K_3"/>
    <property type="match status" value="1"/>
</dbReference>
<comment type="cofactor">
    <cofactor evidence="14">
        <name>[2Fe-2S] cluster</name>
        <dbReference type="ChEBI" id="CHEBI:190135"/>
    </cofactor>
    <text evidence="14">Binds 1 [2Fe-2S] cluster per subunit.</text>
</comment>
<evidence type="ECO:0000256" key="6">
    <source>
        <dbReference type="ARBA" id="ARBA00022723"/>
    </source>
</evidence>
<dbReference type="InterPro" id="IPR019574">
    <property type="entry name" value="NADH_UbQ_OxRdtase_Gsu_4Fe4S-bd"/>
</dbReference>
<dbReference type="GO" id="GO:0016491">
    <property type="term" value="F:oxidoreductase activity"/>
    <property type="evidence" value="ECO:0007669"/>
    <property type="project" value="UniProtKB-KW"/>
</dbReference>
<keyword evidence="11" id="KW-0830">Ubiquinone</keyword>
<keyword evidence="7 14" id="KW-1278">Translocase</keyword>
<dbReference type="InterPro" id="IPR050123">
    <property type="entry name" value="Prok_molybdopt-oxidoreductase"/>
</dbReference>
<proteinExistence type="inferred from homology"/>
<keyword evidence="8 14" id="KW-0408">Iron</keyword>
<dbReference type="SMART" id="SM00929">
    <property type="entry name" value="NADH-G_4Fe-4S_3"/>
    <property type="match status" value="1"/>
</dbReference>
<evidence type="ECO:0000256" key="8">
    <source>
        <dbReference type="ARBA" id="ARBA00023004"/>
    </source>
</evidence>
<dbReference type="PROSITE" id="PS00642">
    <property type="entry name" value="COMPLEX1_75K_2"/>
    <property type="match status" value="1"/>
</dbReference>
<keyword evidence="4 14" id="KW-0001">2Fe-2S</keyword>
<evidence type="ECO:0000313" key="18">
    <source>
        <dbReference type="EMBL" id="CAL1239822.1"/>
    </source>
</evidence>
<reference evidence="18 19" key="1">
    <citation type="submission" date="2024-04" db="EMBL/GenBank/DDBJ databases">
        <authorList>
            <person name="Cremers G."/>
        </authorList>
    </citation>
    <scope>NUCLEOTIDE SEQUENCE [LARGE SCALE GENOMIC DNA]</scope>
    <source>
        <strain evidence="18">MeCH1-AG</strain>
    </source>
</reference>
<dbReference type="Gene3D" id="3.10.20.740">
    <property type="match status" value="1"/>
</dbReference>
<evidence type="ECO:0000256" key="10">
    <source>
        <dbReference type="ARBA" id="ARBA00023027"/>
    </source>
</evidence>
<feature type="domain" description="2Fe-2S ferredoxin-type" evidence="15">
    <location>
        <begin position="1"/>
        <end position="85"/>
    </location>
</feature>
<keyword evidence="6 14" id="KW-0479">Metal-binding</keyword>
<accession>A0ABM9NGT6</accession>
<evidence type="ECO:0000313" key="19">
    <source>
        <dbReference type="Proteomes" id="UP001497493"/>
    </source>
</evidence>
<dbReference type="Gene3D" id="2.20.25.90">
    <property type="entry name" value="ADC-like domains"/>
    <property type="match status" value="1"/>
</dbReference>
<dbReference type="SUPFAM" id="SSF53706">
    <property type="entry name" value="Formate dehydrogenase/DMSO reductase, domains 1-3"/>
    <property type="match status" value="1"/>
</dbReference>
<sequence>MAKIILDGVEYQVEAGENLLKTCLSLGLDLPYFCWHPALGSVGACRQCAVVHYKDQHDTRGRLVMACMTPVTDGLRAALEAPEAREFRAGIIEFLMTNHPHDCPVCEEGGECHLQDMTVMTGHTLRRYRGLKRTYRNQDLGPFINHEMNRCIACYRCVRFYGDYAGGTDLQVFSIRNQVYFGRFEDGTLENEFSGNLVEVCPTGVFTDRTFSAHYVRKWDLRYAPSVCVHCAVGCNISPGERLGTLRRIINRYHGEVNGYFLCDRGRFGYGFVNGGGRLRQVRLLDERVGPDSGIAHLAGLACGRAIGIGSPRASLEANFALRELVGAANFYAGLSRTEAELVAAILDILRHWPVRVPALREVEQADAVLVLGEDPTQTAPRLALALRQAVRNRAFRRAEALKIPVWLDAAVREAAQAERSPLFVATPAISRLDDVAEAVYRGTPEDLARLGFAVARALHPAAPAVADLGEGEQRLVETIAAALAAARRPLIVAGTGCLSLALVQAAANLARALSEQRQGQPVDLCYIVPECNTLGLALMEGRHLEDAFAAVESGAIETAIVLENDLYRRAEPLAVERFFGKIKHLAVIDHTRHGTAERAELQLPCGTFAETEGTLVSLEGRAQRFFSVMPTQGDARDDWRWPVAALRRNWNHLDAVTAACAAALPVFAPILRAAPGAAFRIDGAKVPREPARFSGRTAMLADRRLHEPKPPDDPDSPLSYTMEGVSTAVPSALIPVDWAPRWNSHQQAATKFQDQAGGHLRGGDPGVRLIEPPEQPEPRWFDPVPSDAGDGRWRVVPLYHIFGSEELSARSAPLAERMPAPYAALHPDAIAELGLAHTVQVNLDDRTLTLPVKPDASLPRHAVGLPRGLPELPLAEPPPWVALSKTGAAP</sequence>
<evidence type="ECO:0000256" key="7">
    <source>
        <dbReference type="ARBA" id="ARBA00022967"/>
    </source>
</evidence>
<keyword evidence="10 14" id="KW-0520">NAD</keyword>
<evidence type="ECO:0000259" key="15">
    <source>
        <dbReference type="PROSITE" id="PS51085"/>
    </source>
</evidence>
<dbReference type="Pfam" id="PF10588">
    <property type="entry name" value="NADH-G_4Fe-4S_3"/>
    <property type="match status" value="1"/>
</dbReference>
<dbReference type="NCBIfam" id="TIGR01973">
    <property type="entry name" value="NuoG"/>
    <property type="match status" value="1"/>
</dbReference>
<comment type="catalytic activity">
    <reaction evidence="13 14">
        <text>a quinone + NADH + 5 H(+)(in) = a quinol + NAD(+) + 4 H(+)(out)</text>
        <dbReference type="Rhea" id="RHEA:57888"/>
        <dbReference type="ChEBI" id="CHEBI:15378"/>
        <dbReference type="ChEBI" id="CHEBI:24646"/>
        <dbReference type="ChEBI" id="CHEBI:57540"/>
        <dbReference type="ChEBI" id="CHEBI:57945"/>
        <dbReference type="ChEBI" id="CHEBI:132124"/>
    </reaction>
</comment>
<evidence type="ECO:0000256" key="14">
    <source>
        <dbReference type="RuleBase" id="RU003525"/>
    </source>
</evidence>
<comment type="cofactor">
    <cofactor evidence="1 14">
        <name>[4Fe-4S] cluster</name>
        <dbReference type="ChEBI" id="CHEBI:49883"/>
    </cofactor>
</comment>
<evidence type="ECO:0000256" key="12">
    <source>
        <dbReference type="ARBA" id="ARBA00026021"/>
    </source>
</evidence>
<dbReference type="InterPro" id="IPR006656">
    <property type="entry name" value="Mopterin_OxRdtase"/>
</dbReference>
<dbReference type="Pfam" id="PF00384">
    <property type="entry name" value="Molybdopterin"/>
    <property type="match status" value="1"/>
</dbReference>
<evidence type="ECO:0000259" key="17">
    <source>
        <dbReference type="PROSITE" id="PS51839"/>
    </source>
</evidence>
<evidence type="ECO:0000256" key="13">
    <source>
        <dbReference type="ARBA" id="ARBA00047712"/>
    </source>
</evidence>
<dbReference type="SMART" id="SM00926">
    <property type="entry name" value="Molybdop_Fe4S4"/>
    <property type="match status" value="1"/>
</dbReference>
<keyword evidence="5 14" id="KW-0874">Quinone</keyword>
<dbReference type="CDD" id="cd02788">
    <property type="entry name" value="MopB_CT_NDH-1_NuoG2-N7"/>
    <property type="match status" value="1"/>
</dbReference>
<dbReference type="PROSITE" id="PS51085">
    <property type="entry name" value="2FE2S_FER_2"/>
    <property type="match status" value="1"/>
</dbReference>